<dbReference type="EMBL" id="DSJL01000011">
    <property type="protein sequence ID" value="HEF65222.1"/>
    <property type="molecule type" value="Genomic_DNA"/>
</dbReference>
<evidence type="ECO:0000313" key="1">
    <source>
        <dbReference type="EMBL" id="HEF65222.1"/>
    </source>
</evidence>
<protein>
    <submittedName>
        <fullName evidence="1">Uncharacterized protein</fullName>
    </submittedName>
</protein>
<accession>A0A7C2ASR8</accession>
<gene>
    <name evidence="1" type="ORF">ENP47_06470</name>
</gene>
<comment type="caution">
    <text evidence="1">The sequence shown here is derived from an EMBL/GenBank/DDBJ whole genome shotgun (WGS) entry which is preliminary data.</text>
</comment>
<dbReference type="AlphaFoldDB" id="A0A7C2ASR8"/>
<proteinExistence type="predicted"/>
<organism evidence="1">
    <name type="scientific">Thermomicrobium roseum</name>
    <dbReference type="NCBI Taxonomy" id="500"/>
    <lineage>
        <taxon>Bacteria</taxon>
        <taxon>Pseudomonadati</taxon>
        <taxon>Thermomicrobiota</taxon>
        <taxon>Thermomicrobia</taxon>
        <taxon>Thermomicrobiales</taxon>
        <taxon>Thermomicrobiaceae</taxon>
        <taxon>Thermomicrobium</taxon>
    </lineage>
</organism>
<reference evidence="1" key="1">
    <citation type="journal article" date="2020" name="mSystems">
        <title>Genome- and Community-Level Interaction Insights into Carbon Utilization and Element Cycling Functions of Hydrothermarchaeota in Hydrothermal Sediment.</title>
        <authorList>
            <person name="Zhou Z."/>
            <person name="Liu Y."/>
            <person name="Xu W."/>
            <person name="Pan J."/>
            <person name="Luo Z.H."/>
            <person name="Li M."/>
        </authorList>
    </citation>
    <scope>NUCLEOTIDE SEQUENCE [LARGE SCALE GENOMIC DNA]</scope>
    <source>
        <strain evidence="1">SpSt-222</strain>
    </source>
</reference>
<name>A0A7C2ASR8_THERO</name>
<sequence length="178" mass="19803">MPGLLRRARSEFERQRRATEWLRWFSGDSTESTYRRELVRVTGLEPELAWELVRDLAPLLVGRVPATLGVPVLLATSVLVADLPKPTEASWALLAATLEELEPAHARTVLESLALAWQRSYGAFTSEERQRSIRAELQRTIRRLVASDAPGIDALTALLTAFEGDSDRHSGSAILKDT</sequence>